<dbReference type="Proteomes" id="UP001055811">
    <property type="component" value="Linkage Group LG09"/>
</dbReference>
<name>A0ACB8YWW0_CICIN</name>
<reference evidence="1 2" key="2">
    <citation type="journal article" date="2022" name="Mol. Ecol. Resour.">
        <title>The genomes of chicory, endive, great burdock and yacon provide insights into Asteraceae paleo-polyploidization history and plant inulin production.</title>
        <authorList>
            <person name="Fan W."/>
            <person name="Wang S."/>
            <person name="Wang H."/>
            <person name="Wang A."/>
            <person name="Jiang F."/>
            <person name="Liu H."/>
            <person name="Zhao H."/>
            <person name="Xu D."/>
            <person name="Zhang Y."/>
        </authorList>
    </citation>
    <scope>NUCLEOTIDE SEQUENCE [LARGE SCALE GENOMIC DNA]</scope>
    <source>
        <strain evidence="2">cv. Punajuju</strain>
        <tissue evidence="1">Leaves</tissue>
    </source>
</reference>
<accession>A0ACB8YWW0</accession>
<evidence type="ECO:0000313" key="2">
    <source>
        <dbReference type="Proteomes" id="UP001055811"/>
    </source>
</evidence>
<protein>
    <submittedName>
        <fullName evidence="1">Uncharacterized protein</fullName>
    </submittedName>
</protein>
<sequence>MTGFFFMSKTVVNFVAFVLSPLALWYLITCYRDFVGYMFGCYYTFAHDFGFFVVILHHPKHKKVFKLGFRMGD</sequence>
<gene>
    <name evidence="1" type="ORF">L2E82_47739</name>
</gene>
<dbReference type="EMBL" id="CM042017">
    <property type="protein sequence ID" value="KAI3689772.1"/>
    <property type="molecule type" value="Genomic_DNA"/>
</dbReference>
<comment type="caution">
    <text evidence="1">The sequence shown here is derived from an EMBL/GenBank/DDBJ whole genome shotgun (WGS) entry which is preliminary data.</text>
</comment>
<proteinExistence type="predicted"/>
<evidence type="ECO:0000313" key="1">
    <source>
        <dbReference type="EMBL" id="KAI3689772.1"/>
    </source>
</evidence>
<organism evidence="1 2">
    <name type="scientific">Cichorium intybus</name>
    <name type="common">Chicory</name>
    <dbReference type="NCBI Taxonomy" id="13427"/>
    <lineage>
        <taxon>Eukaryota</taxon>
        <taxon>Viridiplantae</taxon>
        <taxon>Streptophyta</taxon>
        <taxon>Embryophyta</taxon>
        <taxon>Tracheophyta</taxon>
        <taxon>Spermatophyta</taxon>
        <taxon>Magnoliopsida</taxon>
        <taxon>eudicotyledons</taxon>
        <taxon>Gunneridae</taxon>
        <taxon>Pentapetalae</taxon>
        <taxon>asterids</taxon>
        <taxon>campanulids</taxon>
        <taxon>Asterales</taxon>
        <taxon>Asteraceae</taxon>
        <taxon>Cichorioideae</taxon>
        <taxon>Cichorieae</taxon>
        <taxon>Cichoriinae</taxon>
        <taxon>Cichorium</taxon>
    </lineage>
</organism>
<reference evidence="2" key="1">
    <citation type="journal article" date="2022" name="Mol. Ecol. Resour.">
        <title>The genomes of chicory, endive, great burdock and yacon provide insights into Asteraceae palaeo-polyploidization history and plant inulin production.</title>
        <authorList>
            <person name="Fan W."/>
            <person name="Wang S."/>
            <person name="Wang H."/>
            <person name="Wang A."/>
            <person name="Jiang F."/>
            <person name="Liu H."/>
            <person name="Zhao H."/>
            <person name="Xu D."/>
            <person name="Zhang Y."/>
        </authorList>
    </citation>
    <scope>NUCLEOTIDE SEQUENCE [LARGE SCALE GENOMIC DNA]</scope>
    <source>
        <strain evidence="2">cv. Punajuju</strain>
    </source>
</reference>
<keyword evidence="2" id="KW-1185">Reference proteome</keyword>